<dbReference type="GO" id="GO:0005886">
    <property type="term" value="C:plasma membrane"/>
    <property type="evidence" value="ECO:0007669"/>
    <property type="project" value="UniProtKB-SubCell"/>
</dbReference>
<gene>
    <name evidence="10" type="ORF">COY45_01865</name>
</gene>
<evidence type="ECO:0000256" key="1">
    <source>
        <dbReference type="ARBA" id="ARBA00004651"/>
    </source>
</evidence>
<dbReference type="PANTHER" id="PTHR30487">
    <property type="entry name" value="TYPE 4 PREPILIN-LIKE PROTEINS LEADER PEPTIDE-PROCESSING ENZYME"/>
    <property type="match status" value="1"/>
</dbReference>
<reference evidence="11" key="1">
    <citation type="submission" date="2017-09" db="EMBL/GenBank/DDBJ databases">
        <title>Depth-based differentiation of microbial function through sediment-hosted aquifers and enrichment of novel symbionts in the deep terrestrial subsurface.</title>
        <authorList>
            <person name="Probst A.J."/>
            <person name="Ladd B."/>
            <person name="Jarett J.K."/>
            <person name="Geller-Mcgrath D.E."/>
            <person name="Sieber C.M.K."/>
            <person name="Emerson J.B."/>
            <person name="Anantharaman K."/>
            <person name="Thomas B.C."/>
            <person name="Malmstrom R."/>
            <person name="Stieglmeier M."/>
            <person name="Klingl A."/>
            <person name="Woyke T."/>
            <person name="Ryan C.M."/>
            <person name="Banfield J.F."/>
        </authorList>
    </citation>
    <scope>NUCLEOTIDE SEQUENCE [LARGE SCALE GENOMIC DNA]</scope>
</reference>
<evidence type="ECO:0000256" key="2">
    <source>
        <dbReference type="ARBA" id="ARBA00005801"/>
    </source>
</evidence>
<dbReference type="Gene3D" id="1.20.120.1220">
    <property type="match status" value="1"/>
</dbReference>
<protein>
    <submittedName>
        <fullName evidence="10">Prepilin peptidase</fullName>
    </submittedName>
</protein>
<evidence type="ECO:0000256" key="5">
    <source>
        <dbReference type="ARBA" id="ARBA00022989"/>
    </source>
</evidence>
<keyword evidence="4 7" id="KW-0812">Transmembrane</keyword>
<dbReference type="PANTHER" id="PTHR30487:SF0">
    <property type="entry name" value="PREPILIN LEADER PEPTIDASE_N-METHYLTRANSFERASE-RELATED"/>
    <property type="match status" value="1"/>
</dbReference>
<feature type="transmembrane region" description="Helical" evidence="7">
    <location>
        <begin position="179"/>
        <end position="212"/>
    </location>
</feature>
<proteinExistence type="inferred from homology"/>
<feature type="domain" description="Prepilin type IV endopeptidase peptidase" evidence="8">
    <location>
        <begin position="106"/>
        <end position="207"/>
    </location>
</feature>
<feature type="transmembrane region" description="Helical" evidence="7">
    <location>
        <begin position="98"/>
        <end position="116"/>
    </location>
</feature>
<evidence type="ECO:0000256" key="6">
    <source>
        <dbReference type="ARBA" id="ARBA00023136"/>
    </source>
</evidence>
<dbReference type="InterPro" id="IPR050882">
    <property type="entry name" value="Prepilin_peptidase/N-MTase"/>
</dbReference>
<feature type="transmembrane region" description="Helical" evidence="7">
    <location>
        <begin position="71"/>
        <end position="92"/>
    </location>
</feature>
<evidence type="ECO:0000256" key="4">
    <source>
        <dbReference type="ARBA" id="ARBA00022692"/>
    </source>
</evidence>
<evidence type="ECO:0000256" key="7">
    <source>
        <dbReference type="SAM" id="Phobius"/>
    </source>
</evidence>
<feature type="transmembrane region" description="Helical" evidence="7">
    <location>
        <begin position="128"/>
        <end position="144"/>
    </location>
</feature>
<dbReference type="Proteomes" id="UP000231332">
    <property type="component" value="Unassembled WGS sequence"/>
</dbReference>
<accession>A0A2M7SWJ4</accession>
<sequence length="252" mass="28397">MAHLFIFIFGLAIGSFLNVVIFRLGKSKLILFGRSKCPKCGKILNWRDLAPLVSFVWQKGRCHYCGKKISWQYPIVEGTTGLLFLLIFSLDFAQSKNFISLIYYLAIISFLIIIFVYDLKHYLIPDKIVYPAIIATFLFCLLGANPLNQILSAFLAGAFFLSLVLLSKGEWMGLGDVKLAFLMGLFLGWPMILTALLLSFFSGAAVGMFLIVLGKKKMKSEIPFGPFLTGSTILVFLFEPFFQSVFQNFIIF</sequence>
<dbReference type="EMBL" id="PFMY01000095">
    <property type="protein sequence ID" value="PIZ27548.1"/>
    <property type="molecule type" value="Genomic_DNA"/>
</dbReference>
<feature type="transmembrane region" description="Helical" evidence="7">
    <location>
        <begin position="224"/>
        <end position="242"/>
    </location>
</feature>
<dbReference type="InterPro" id="IPR000045">
    <property type="entry name" value="Prepilin_IV_endopep_pep"/>
</dbReference>
<keyword evidence="6 7" id="KW-0472">Membrane</keyword>
<keyword evidence="5 7" id="KW-1133">Transmembrane helix</keyword>
<feature type="transmembrane region" description="Helical" evidence="7">
    <location>
        <begin position="6"/>
        <end position="25"/>
    </location>
</feature>
<evidence type="ECO:0000256" key="3">
    <source>
        <dbReference type="ARBA" id="ARBA00022475"/>
    </source>
</evidence>
<dbReference type="GO" id="GO:0004190">
    <property type="term" value="F:aspartic-type endopeptidase activity"/>
    <property type="evidence" value="ECO:0007669"/>
    <property type="project" value="InterPro"/>
</dbReference>
<comment type="similarity">
    <text evidence="2">Belongs to the peptidase A24 family.</text>
</comment>
<dbReference type="InterPro" id="IPR010627">
    <property type="entry name" value="Prepilin_pept_A24_N"/>
</dbReference>
<name>A0A2M7SWJ4_9BACT</name>
<feature type="domain" description="Prepilin peptidase A24 N-terminal" evidence="9">
    <location>
        <begin position="8"/>
        <end position="88"/>
    </location>
</feature>
<comment type="subcellular location">
    <subcellularLocation>
        <location evidence="1">Cell membrane</location>
        <topology evidence="1">Multi-pass membrane protein</topology>
    </subcellularLocation>
</comment>
<evidence type="ECO:0000259" key="8">
    <source>
        <dbReference type="Pfam" id="PF01478"/>
    </source>
</evidence>
<dbReference type="Pfam" id="PF06750">
    <property type="entry name" value="A24_N_bact"/>
    <property type="match status" value="1"/>
</dbReference>
<keyword evidence="3" id="KW-1003">Cell membrane</keyword>
<dbReference type="Pfam" id="PF01478">
    <property type="entry name" value="Peptidase_A24"/>
    <property type="match status" value="1"/>
</dbReference>
<evidence type="ECO:0000313" key="10">
    <source>
        <dbReference type="EMBL" id="PIZ27548.1"/>
    </source>
</evidence>
<organism evidence="10 11">
    <name type="scientific">Candidatus Berkelbacteria bacterium CG_4_10_14_0_8_um_filter_42_34</name>
    <dbReference type="NCBI Taxonomy" id="1974502"/>
    <lineage>
        <taxon>Bacteria</taxon>
        <taxon>Candidatus Berkelbacteria</taxon>
    </lineage>
</organism>
<dbReference type="GO" id="GO:0006465">
    <property type="term" value="P:signal peptide processing"/>
    <property type="evidence" value="ECO:0007669"/>
    <property type="project" value="TreeGrafter"/>
</dbReference>
<evidence type="ECO:0000259" key="9">
    <source>
        <dbReference type="Pfam" id="PF06750"/>
    </source>
</evidence>
<dbReference type="AlphaFoldDB" id="A0A2M7SWJ4"/>
<evidence type="ECO:0000313" key="11">
    <source>
        <dbReference type="Proteomes" id="UP000231332"/>
    </source>
</evidence>
<comment type="caution">
    <text evidence="10">The sequence shown here is derived from an EMBL/GenBank/DDBJ whole genome shotgun (WGS) entry which is preliminary data.</text>
</comment>